<dbReference type="PANTHER" id="PTHR40547:SF1">
    <property type="entry name" value="SLL0298 PROTEIN"/>
    <property type="match status" value="1"/>
</dbReference>
<dbReference type="EMBL" id="QFFI01000012">
    <property type="protein sequence ID" value="PWG63225.1"/>
    <property type="molecule type" value="Genomic_DNA"/>
</dbReference>
<feature type="transmembrane region" description="Helical" evidence="2">
    <location>
        <begin position="63"/>
        <end position="83"/>
    </location>
</feature>
<accession>A0A2U2N1X0</accession>
<keyword evidence="2" id="KW-0812">Transmembrane</keyword>
<feature type="transmembrane region" description="Helical" evidence="2">
    <location>
        <begin position="95"/>
        <end position="114"/>
    </location>
</feature>
<gene>
    <name evidence="4" type="ORF">DEM34_09105</name>
</gene>
<keyword evidence="2" id="KW-0472">Membrane</keyword>
<comment type="caution">
    <text evidence="4">The sequence shown here is derived from an EMBL/GenBank/DDBJ whole genome shotgun (WGS) entry which is preliminary data.</text>
</comment>
<dbReference type="OrthoDB" id="9786029at2"/>
<keyword evidence="2" id="KW-1133">Transmembrane helix</keyword>
<dbReference type="AlphaFoldDB" id="A0A2U2N1X0"/>
<feature type="compositionally biased region" description="Basic and acidic residues" evidence="1">
    <location>
        <begin position="181"/>
        <end position="203"/>
    </location>
</feature>
<sequence length="203" mass="22376">MPRRLLRRYLPEAGAVRHRVGLGFMAGLLEDPFLLHLNRRSVAGGVAVGLFVAFLPVPGQMAIAAALAVLLRVNLVLSVLLVWISNPLTIPPMVYFTYVVGTWLLGSPVVHTAFEPSLAWVVHEFRQIWQPVLLGSLAVGTLVSLAGYGAANLLWRIWVVRELRRRRPSREQAARLRAHATGHDGEGERRQGAKDAKDAKVSD</sequence>
<protein>
    <submittedName>
        <fullName evidence="4">DUF2062 domain-containing protein</fullName>
    </submittedName>
</protein>
<proteinExistence type="predicted"/>
<organism evidence="4 5">
    <name type="scientific">Sediminicurvatus halobius</name>
    <dbReference type="NCBI Taxonomy" id="2182432"/>
    <lineage>
        <taxon>Bacteria</taxon>
        <taxon>Pseudomonadati</taxon>
        <taxon>Pseudomonadota</taxon>
        <taxon>Gammaproteobacteria</taxon>
        <taxon>Chromatiales</taxon>
        <taxon>Ectothiorhodospiraceae</taxon>
        <taxon>Sediminicurvatus</taxon>
    </lineage>
</organism>
<feature type="transmembrane region" description="Helical" evidence="2">
    <location>
        <begin position="41"/>
        <end position="57"/>
    </location>
</feature>
<reference evidence="4 5" key="1">
    <citation type="submission" date="2018-05" db="EMBL/GenBank/DDBJ databases">
        <title>Spiribacter halobius sp. nov., a moderately halophilic bacterium isolated from marine solar saltern.</title>
        <authorList>
            <person name="Zheng W.-S."/>
            <person name="Lu D.-C."/>
            <person name="Du Z.-J."/>
        </authorList>
    </citation>
    <scope>NUCLEOTIDE SEQUENCE [LARGE SCALE GENOMIC DNA]</scope>
    <source>
        <strain evidence="4 5">E85</strain>
    </source>
</reference>
<name>A0A2U2N1X0_9GAMM</name>
<dbReference type="InterPro" id="IPR018639">
    <property type="entry name" value="DUF2062"/>
</dbReference>
<feature type="domain" description="DUF2062" evidence="3">
    <location>
        <begin position="26"/>
        <end position="162"/>
    </location>
</feature>
<evidence type="ECO:0000313" key="4">
    <source>
        <dbReference type="EMBL" id="PWG63225.1"/>
    </source>
</evidence>
<dbReference type="Proteomes" id="UP000245474">
    <property type="component" value="Unassembled WGS sequence"/>
</dbReference>
<feature type="transmembrane region" description="Helical" evidence="2">
    <location>
        <begin position="134"/>
        <end position="158"/>
    </location>
</feature>
<feature type="region of interest" description="Disordered" evidence="1">
    <location>
        <begin position="171"/>
        <end position="203"/>
    </location>
</feature>
<dbReference type="PANTHER" id="PTHR40547">
    <property type="entry name" value="SLL0298 PROTEIN"/>
    <property type="match status" value="1"/>
</dbReference>
<keyword evidence="5" id="KW-1185">Reference proteome</keyword>
<evidence type="ECO:0000256" key="1">
    <source>
        <dbReference type="SAM" id="MobiDB-lite"/>
    </source>
</evidence>
<evidence type="ECO:0000259" key="3">
    <source>
        <dbReference type="Pfam" id="PF09835"/>
    </source>
</evidence>
<dbReference type="RefSeq" id="WP_109678459.1">
    <property type="nucleotide sequence ID" value="NZ_CP086615.1"/>
</dbReference>
<dbReference type="Pfam" id="PF09835">
    <property type="entry name" value="DUF2062"/>
    <property type="match status" value="1"/>
</dbReference>
<evidence type="ECO:0000256" key="2">
    <source>
        <dbReference type="SAM" id="Phobius"/>
    </source>
</evidence>
<evidence type="ECO:0000313" key="5">
    <source>
        <dbReference type="Proteomes" id="UP000245474"/>
    </source>
</evidence>